<evidence type="ECO:0000313" key="3">
    <source>
        <dbReference type="EMBL" id="SLN59638.1"/>
    </source>
</evidence>
<dbReference type="Proteomes" id="UP000193200">
    <property type="component" value="Unassembled WGS sequence"/>
</dbReference>
<sequence>MKLRHSPISPYSRKVRIVAAELGLAGRIDLVDHDTSRPGTGEAPENPLGKIPTLTLDDGEVLVDSPVLCDYLEEIADRRLTATSGPARRRALRLQAIADGICDAALLRRFETMRPEAQRSAAFDARQKYAMTTSLDWLEAHAGDHEAAFDVGAISVVSALGYVGFRFAHEPWADGRPKLAAWYETVLSRPSVRDTAPA</sequence>
<keyword evidence="4" id="KW-1185">Reference proteome</keyword>
<name>A0A1Y5TAU9_9PROT</name>
<evidence type="ECO:0000256" key="1">
    <source>
        <dbReference type="SAM" id="MobiDB-lite"/>
    </source>
</evidence>
<dbReference type="GO" id="GO:0005737">
    <property type="term" value="C:cytoplasm"/>
    <property type="evidence" value="ECO:0007669"/>
    <property type="project" value="TreeGrafter"/>
</dbReference>
<dbReference type="CDD" id="cd03049">
    <property type="entry name" value="GST_N_3"/>
    <property type="match status" value="1"/>
</dbReference>
<dbReference type="OrthoDB" id="9795329at2"/>
<protein>
    <submittedName>
        <fullName evidence="3">Putative GST-like protein YibF</fullName>
    </submittedName>
</protein>
<evidence type="ECO:0000313" key="4">
    <source>
        <dbReference type="Proteomes" id="UP000193200"/>
    </source>
</evidence>
<dbReference type="Pfam" id="PF13409">
    <property type="entry name" value="GST_N_2"/>
    <property type="match status" value="1"/>
</dbReference>
<dbReference type="FunCoup" id="A0A1Y5TAU9">
    <property type="interactions" value="19"/>
</dbReference>
<gene>
    <name evidence="3" type="primary">yibF_3</name>
    <name evidence="3" type="ORF">OCH7691_02625</name>
</gene>
<dbReference type="AlphaFoldDB" id="A0A1Y5TAU9"/>
<dbReference type="InterPro" id="IPR050983">
    <property type="entry name" value="GST_Omega/HSP26"/>
</dbReference>
<dbReference type="InterPro" id="IPR036282">
    <property type="entry name" value="Glutathione-S-Trfase_C_sf"/>
</dbReference>
<feature type="domain" description="GST N-terminal" evidence="2">
    <location>
        <begin position="1"/>
        <end position="80"/>
    </location>
</feature>
<feature type="region of interest" description="Disordered" evidence="1">
    <location>
        <begin position="31"/>
        <end position="52"/>
    </location>
</feature>
<dbReference type="SUPFAM" id="SSF52833">
    <property type="entry name" value="Thioredoxin-like"/>
    <property type="match status" value="1"/>
</dbReference>
<dbReference type="Pfam" id="PF13410">
    <property type="entry name" value="GST_C_2"/>
    <property type="match status" value="1"/>
</dbReference>
<dbReference type="Gene3D" id="1.20.1050.10">
    <property type="match status" value="1"/>
</dbReference>
<proteinExistence type="predicted"/>
<dbReference type="InParanoid" id="A0A1Y5TAU9"/>
<accession>A0A1Y5TAU9</accession>
<dbReference type="PANTHER" id="PTHR43968">
    <property type="match status" value="1"/>
</dbReference>
<dbReference type="InterPro" id="IPR036249">
    <property type="entry name" value="Thioredoxin-like_sf"/>
</dbReference>
<dbReference type="EMBL" id="FWFR01000002">
    <property type="protein sequence ID" value="SLN59638.1"/>
    <property type="molecule type" value="Genomic_DNA"/>
</dbReference>
<dbReference type="Gene3D" id="3.40.30.10">
    <property type="entry name" value="Glutaredoxin"/>
    <property type="match status" value="1"/>
</dbReference>
<dbReference type="CDD" id="cd03205">
    <property type="entry name" value="GST_C_6"/>
    <property type="match status" value="1"/>
</dbReference>
<dbReference type="RefSeq" id="WP_085883959.1">
    <property type="nucleotide sequence ID" value="NZ_FWFR01000002.1"/>
</dbReference>
<dbReference type="PANTHER" id="PTHR43968:SF6">
    <property type="entry name" value="GLUTATHIONE S-TRANSFERASE OMEGA"/>
    <property type="match status" value="1"/>
</dbReference>
<dbReference type="SUPFAM" id="SSF47616">
    <property type="entry name" value="GST C-terminal domain-like"/>
    <property type="match status" value="1"/>
</dbReference>
<dbReference type="PROSITE" id="PS50404">
    <property type="entry name" value="GST_NTER"/>
    <property type="match status" value="1"/>
</dbReference>
<evidence type="ECO:0000259" key="2">
    <source>
        <dbReference type="PROSITE" id="PS50404"/>
    </source>
</evidence>
<organism evidence="3 4">
    <name type="scientific">Oceanibacterium hippocampi</name>
    <dbReference type="NCBI Taxonomy" id="745714"/>
    <lineage>
        <taxon>Bacteria</taxon>
        <taxon>Pseudomonadati</taxon>
        <taxon>Pseudomonadota</taxon>
        <taxon>Alphaproteobacteria</taxon>
        <taxon>Sneathiellales</taxon>
        <taxon>Sneathiellaceae</taxon>
        <taxon>Oceanibacterium</taxon>
    </lineage>
</organism>
<dbReference type="InterPro" id="IPR004045">
    <property type="entry name" value="Glutathione_S-Trfase_N"/>
</dbReference>
<reference evidence="3 4" key="1">
    <citation type="submission" date="2017-03" db="EMBL/GenBank/DDBJ databases">
        <authorList>
            <person name="Afonso C.L."/>
            <person name="Miller P.J."/>
            <person name="Scott M.A."/>
            <person name="Spackman E."/>
            <person name="Goraichik I."/>
            <person name="Dimitrov K.M."/>
            <person name="Suarez D.L."/>
            <person name="Swayne D.E."/>
        </authorList>
    </citation>
    <scope>NUCLEOTIDE SEQUENCE [LARGE SCALE GENOMIC DNA]</scope>
    <source>
        <strain evidence="3 4">CECT 7691</strain>
    </source>
</reference>